<accession>A0ACB8G4T1</accession>
<reference evidence="1" key="1">
    <citation type="submission" date="2021-08" db="EMBL/GenBank/DDBJ databases">
        <title>The first chromosome-level gecko genome reveals the dynamic sex chromosomes of Neotropical dwarf geckos (Sphaerodactylidae: Sphaerodactylus).</title>
        <authorList>
            <person name="Pinto B.J."/>
            <person name="Keating S.E."/>
            <person name="Gamble T."/>
        </authorList>
    </citation>
    <scope>NUCLEOTIDE SEQUENCE</scope>
    <source>
        <strain evidence="1">TG3544</strain>
    </source>
</reference>
<evidence type="ECO:0000313" key="1">
    <source>
        <dbReference type="EMBL" id="KAH8014733.1"/>
    </source>
</evidence>
<dbReference type="EMBL" id="CM037615">
    <property type="protein sequence ID" value="KAH8014733.1"/>
    <property type="molecule type" value="Genomic_DNA"/>
</dbReference>
<protein>
    <submittedName>
        <fullName evidence="1">Uncharacterized protein</fullName>
    </submittedName>
</protein>
<evidence type="ECO:0000313" key="2">
    <source>
        <dbReference type="Proteomes" id="UP000827872"/>
    </source>
</evidence>
<proteinExistence type="predicted"/>
<keyword evidence="2" id="KW-1185">Reference proteome</keyword>
<gene>
    <name evidence="1" type="ORF">K3G42_031219</name>
</gene>
<comment type="caution">
    <text evidence="1">The sequence shown here is derived from an EMBL/GenBank/DDBJ whole genome shotgun (WGS) entry which is preliminary data.</text>
</comment>
<organism evidence="1 2">
    <name type="scientific">Sphaerodactylus townsendi</name>
    <dbReference type="NCBI Taxonomy" id="933632"/>
    <lineage>
        <taxon>Eukaryota</taxon>
        <taxon>Metazoa</taxon>
        <taxon>Chordata</taxon>
        <taxon>Craniata</taxon>
        <taxon>Vertebrata</taxon>
        <taxon>Euteleostomi</taxon>
        <taxon>Lepidosauria</taxon>
        <taxon>Squamata</taxon>
        <taxon>Bifurcata</taxon>
        <taxon>Gekkota</taxon>
        <taxon>Sphaerodactylidae</taxon>
        <taxon>Sphaerodactylus</taxon>
    </lineage>
</organism>
<name>A0ACB8G4T1_9SAUR</name>
<sequence length="110" mass="12490">MPGIPGPPPSTQNSSQYLDCFGVGPSKSGVVCIPLVIMCSFSILEFLLCNQTNNHNVRKRRSASAARVPFYQDYMEEDSDHTDTAYDENTKFRDVHGNSHYYIFFEEQDD</sequence>
<dbReference type="Proteomes" id="UP000827872">
    <property type="component" value="Linkage Group LG02"/>
</dbReference>